<accession>A0A8J5GN27</accession>
<dbReference type="InterPro" id="IPR004316">
    <property type="entry name" value="SWEET_rpt"/>
</dbReference>
<dbReference type="GO" id="GO:0051119">
    <property type="term" value="F:sugar transmembrane transporter activity"/>
    <property type="evidence" value="ECO:0007669"/>
    <property type="project" value="InterPro"/>
</dbReference>
<keyword evidence="5" id="KW-0762">Sugar transport</keyword>
<evidence type="ECO:0000256" key="2">
    <source>
        <dbReference type="ARBA" id="ARBA00007809"/>
    </source>
</evidence>
<comment type="caution">
    <text evidence="11">The sequence shown here is derived from an EMBL/GenBank/DDBJ whole genome shotgun (WGS) entry which is preliminary data.</text>
</comment>
<evidence type="ECO:0000313" key="12">
    <source>
        <dbReference type="Proteomes" id="UP000734854"/>
    </source>
</evidence>
<evidence type="ECO:0000256" key="7">
    <source>
        <dbReference type="ARBA" id="ARBA00022737"/>
    </source>
</evidence>
<evidence type="ECO:0000256" key="9">
    <source>
        <dbReference type="ARBA" id="ARBA00023136"/>
    </source>
</evidence>
<keyword evidence="3" id="KW-0813">Transport</keyword>
<evidence type="ECO:0000256" key="3">
    <source>
        <dbReference type="ARBA" id="ARBA00022448"/>
    </source>
</evidence>
<name>A0A8J5GN27_ZINOF</name>
<keyword evidence="12" id="KW-1185">Reference proteome</keyword>
<comment type="similarity">
    <text evidence="2">Belongs to the SWEET sugar transporter family.</text>
</comment>
<evidence type="ECO:0000256" key="1">
    <source>
        <dbReference type="ARBA" id="ARBA00004651"/>
    </source>
</evidence>
<reference evidence="11 12" key="1">
    <citation type="submission" date="2020-08" db="EMBL/GenBank/DDBJ databases">
        <title>Plant Genome Project.</title>
        <authorList>
            <person name="Zhang R.-G."/>
        </authorList>
    </citation>
    <scope>NUCLEOTIDE SEQUENCE [LARGE SCALE GENOMIC DNA]</scope>
    <source>
        <tissue evidence="11">Rhizome</tissue>
    </source>
</reference>
<comment type="subcellular location">
    <subcellularLocation>
        <location evidence="1">Cell membrane</location>
        <topology evidence="1">Multi-pass membrane protein</topology>
    </subcellularLocation>
</comment>
<protein>
    <recommendedName>
        <fullName evidence="13">Bidirectional sugar transporter SWEET</fullName>
    </recommendedName>
</protein>
<evidence type="ECO:0000256" key="8">
    <source>
        <dbReference type="ARBA" id="ARBA00022989"/>
    </source>
</evidence>
<evidence type="ECO:0008006" key="13">
    <source>
        <dbReference type="Google" id="ProtNLM"/>
    </source>
</evidence>
<keyword evidence="9 10" id="KW-0472">Membrane</keyword>
<keyword evidence="7" id="KW-0677">Repeat</keyword>
<evidence type="ECO:0000256" key="6">
    <source>
        <dbReference type="ARBA" id="ARBA00022692"/>
    </source>
</evidence>
<dbReference type="InterPro" id="IPR047664">
    <property type="entry name" value="SWEET"/>
</dbReference>
<keyword evidence="6 10" id="KW-0812">Transmembrane</keyword>
<evidence type="ECO:0000256" key="4">
    <source>
        <dbReference type="ARBA" id="ARBA00022475"/>
    </source>
</evidence>
<dbReference type="EMBL" id="JACMSC010000009">
    <property type="protein sequence ID" value="KAG6506763.1"/>
    <property type="molecule type" value="Genomic_DNA"/>
</dbReference>
<evidence type="ECO:0000313" key="11">
    <source>
        <dbReference type="EMBL" id="KAG6506763.1"/>
    </source>
</evidence>
<sequence length="143" mass="15352">MEAEESGHAPSSACSWTAQEQSLLFSLPTVWSVTFLRIIRSRSTEDFSGVPYNMTLLNCLLSAWYGLPFVSPDNILVSTVNGAGAAIEAVYVVIFLVFASKPSVRAHTAVLLAAVLSAFAAVAVISLELLDGQPRKLCRSCGW</sequence>
<dbReference type="PANTHER" id="PTHR10791:SF44">
    <property type="entry name" value="BIDIRECTIONAL SUGAR TRANSPORTER SWEET1"/>
    <property type="match status" value="1"/>
</dbReference>
<gene>
    <name evidence="11" type="ORF">ZIOFF_032092</name>
</gene>
<organism evidence="11 12">
    <name type="scientific">Zingiber officinale</name>
    <name type="common">Ginger</name>
    <name type="synonym">Amomum zingiber</name>
    <dbReference type="NCBI Taxonomy" id="94328"/>
    <lineage>
        <taxon>Eukaryota</taxon>
        <taxon>Viridiplantae</taxon>
        <taxon>Streptophyta</taxon>
        <taxon>Embryophyta</taxon>
        <taxon>Tracheophyta</taxon>
        <taxon>Spermatophyta</taxon>
        <taxon>Magnoliopsida</taxon>
        <taxon>Liliopsida</taxon>
        <taxon>Zingiberales</taxon>
        <taxon>Zingiberaceae</taxon>
        <taxon>Zingiber</taxon>
    </lineage>
</organism>
<evidence type="ECO:0000256" key="5">
    <source>
        <dbReference type="ARBA" id="ARBA00022597"/>
    </source>
</evidence>
<keyword evidence="8 10" id="KW-1133">Transmembrane helix</keyword>
<dbReference type="Proteomes" id="UP000734854">
    <property type="component" value="Unassembled WGS sequence"/>
</dbReference>
<dbReference type="AlphaFoldDB" id="A0A8J5GN27"/>
<keyword evidence="4" id="KW-1003">Cell membrane</keyword>
<dbReference type="Pfam" id="PF03083">
    <property type="entry name" value="MtN3_slv"/>
    <property type="match status" value="1"/>
</dbReference>
<feature type="transmembrane region" description="Helical" evidence="10">
    <location>
        <begin position="51"/>
        <end position="69"/>
    </location>
</feature>
<evidence type="ECO:0000256" key="10">
    <source>
        <dbReference type="SAM" id="Phobius"/>
    </source>
</evidence>
<dbReference type="GO" id="GO:0005886">
    <property type="term" value="C:plasma membrane"/>
    <property type="evidence" value="ECO:0007669"/>
    <property type="project" value="UniProtKB-SubCell"/>
</dbReference>
<feature type="transmembrane region" description="Helical" evidence="10">
    <location>
        <begin position="75"/>
        <end position="98"/>
    </location>
</feature>
<feature type="transmembrane region" description="Helical" evidence="10">
    <location>
        <begin position="110"/>
        <end position="130"/>
    </location>
</feature>
<proteinExistence type="inferred from homology"/>
<dbReference type="PANTHER" id="PTHR10791">
    <property type="entry name" value="RAG1-ACTIVATING PROTEIN 1"/>
    <property type="match status" value="1"/>
</dbReference>
<dbReference type="FunFam" id="1.20.1280.290:FF:000001">
    <property type="entry name" value="Bidirectional sugar transporter SWEET"/>
    <property type="match status" value="1"/>
</dbReference>
<dbReference type="Gene3D" id="1.20.1280.290">
    <property type="match status" value="1"/>
</dbReference>